<gene>
    <name evidence="1" type="ORF">MRATA1EN22A_LOCUS10373</name>
</gene>
<accession>A0AC59YUI8</accession>
<protein>
    <submittedName>
        <fullName evidence="1">Uncharacterized protein</fullName>
    </submittedName>
</protein>
<reference evidence="1" key="1">
    <citation type="submission" date="2023-05" db="EMBL/GenBank/DDBJ databases">
        <authorList>
            <consortium name="ELIXIR-Norway"/>
        </authorList>
    </citation>
    <scope>NUCLEOTIDE SEQUENCE</scope>
</reference>
<evidence type="ECO:0000313" key="2">
    <source>
        <dbReference type="Proteomes" id="UP001162501"/>
    </source>
</evidence>
<dbReference type="EMBL" id="OX596104">
    <property type="protein sequence ID" value="CAM9988443.1"/>
    <property type="molecule type" value="Genomic_DNA"/>
</dbReference>
<evidence type="ECO:0000313" key="1">
    <source>
        <dbReference type="EMBL" id="CAM9988443.1"/>
    </source>
</evidence>
<dbReference type="Proteomes" id="UP001162501">
    <property type="component" value="Chromosome 20"/>
</dbReference>
<proteinExistence type="predicted"/>
<name>A0AC59YUI8_RANTA</name>
<organism evidence="1 2">
    <name type="scientific">Rangifer tarandus platyrhynchus</name>
    <name type="common">Svalbard reindeer</name>
    <dbReference type="NCBI Taxonomy" id="3082113"/>
    <lineage>
        <taxon>Eukaryota</taxon>
        <taxon>Metazoa</taxon>
        <taxon>Chordata</taxon>
        <taxon>Craniata</taxon>
        <taxon>Vertebrata</taxon>
        <taxon>Euteleostomi</taxon>
        <taxon>Mammalia</taxon>
        <taxon>Eutheria</taxon>
        <taxon>Laurasiatheria</taxon>
        <taxon>Artiodactyla</taxon>
        <taxon>Ruminantia</taxon>
        <taxon>Pecora</taxon>
        <taxon>Cervidae</taxon>
        <taxon>Odocoileinae</taxon>
        <taxon>Rangifer</taxon>
    </lineage>
</organism>
<sequence>MRLPGPSGRRPLLLVLLLPLLAAAATASSAAGPSPSQAVEVSAIPGRPAGVPACRCCPSRSPRRSRCFRASCRIRSCRPEKCAGPQRCLAPGPPELPSPSPSVRKRQVSLNWQPLTLQEARALLRRRRPRGPGARALLRRRPPQRAPAGQSRDKAVWFPRCSRRLAAPHCSSAPLPRTQPPLGTPASACESLPDVGLPPDVRTPAHHLPPAFPLTHSDFSSQMCHLAAQMCHDNRLPR</sequence>
<reference evidence="1" key="2">
    <citation type="submission" date="2025-03" db="EMBL/GenBank/DDBJ databases">
        <authorList>
            <consortium name="ELIXIR-Norway"/>
            <consortium name="Elixir Norway"/>
        </authorList>
    </citation>
    <scope>NUCLEOTIDE SEQUENCE</scope>
</reference>